<keyword evidence="5" id="KW-1185">Reference proteome</keyword>
<proteinExistence type="predicted"/>
<organism evidence="2">
    <name type="scientific">Hexamita inflata</name>
    <dbReference type="NCBI Taxonomy" id="28002"/>
    <lineage>
        <taxon>Eukaryota</taxon>
        <taxon>Metamonada</taxon>
        <taxon>Diplomonadida</taxon>
        <taxon>Hexamitidae</taxon>
        <taxon>Hexamitinae</taxon>
        <taxon>Hexamita</taxon>
    </lineage>
</organism>
<evidence type="ECO:0000313" key="4">
    <source>
        <dbReference type="EMBL" id="CAL6072741.1"/>
    </source>
</evidence>
<accession>A0AA86RGJ2</accession>
<gene>
    <name evidence="1" type="ORF">HINF_LOCUS13211</name>
    <name evidence="3" type="ORF">HINF_LOCUS35741</name>
    <name evidence="2" type="ORF">HINF_LOCUS54355</name>
    <name evidence="4" type="ORF">HINF_LOCUS55768</name>
</gene>
<dbReference type="EMBL" id="CATOUU010000343">
    <property type="protein sequence ID" value="CAI9925566.1"/>
    <property type="molecule type" value="Genomic_DNA"/>
</dbReference>
<dbReference type="EMBL" id="CATOUU010001009">
    <property type="protein sequence ID" value="CAI9966710.1"/>
    <property type="molecule type" value="Genomic_DNA"/>
</dbReference>
<reference evidence="3 5" key="2">
    <citation type="submission" date="2024-07" db="EMBL/GenBank/DDBJ databases">
        <authorList>
            <person name="Akdeniz Z."/>
        </authorList>
    </citation>
    <scope>NUCLEOTIDE SEQUENCE [LARGE SCALE GENOMIC DNA]</scope>
</reference>
<reference evidence="2" key="1">
    <citation type="submission" date="2023-06" db="EMBL/GenBank/DDBJ databases">
        <authorList>
            <person name="Kurt Z."/>
        </authorList>
    </citation>
    <scope>NUCLEOTIDE SEQUENCE</scope>
</reference>
<evidence type="ECO:0000313" key="2">
    <source>
        <dbReference type="EMBL" id="CAI9966710.1"/>
    </source>
</evidence>
<dbReference type="EMBL" id="CAXDID020000297">
    <property type="protein sequence ID" value="CAL6072741.1"/>
    <property type="molecule type" value="Genomic_DNA"/>
</dbReference>
<dbReference type="Proteomes" id="UP001642409">
    <property type="component" value="Unassembled WGS sequence"/>
</dbReference>
<evidence type="ECO:0000313" key="3">
    <source>
        <dbReference type="EMBL" id="CAL6035049.1"/>
    </source>
</evidence>
<name>A0AA86RGJ2_9EUKA</name>
<evidence type="ECO:0000313" key="5">
    <source>
        <dbReference type="Proteomes" id="UP001642409"/>
    </source>
</evidence>
<sequence length="508" mass="57512">MQTSTLQLEMYQVHQFAVFGFNNFKQKTIDSEIFVKINYTVLTGALLCFECDIIVINTNLQFSARGLQLSALIFRSKDIIQLENVNISYRFSSNASSGIVNQILTNILQFTLNDIIIIGFNDIESQLNGYYFSRVESDFSIEQNQVVVCVDLETRRIGKTQKSIYITNQEVLQCNSVCQDNQYVTYGICQEQIKFSILLSNNTVICDFPFAYDQQSDSCICKYGYYLNISVCVNVIDYFSQIVINMSLVDKKLHGEIQSSSIELKSLFYNLEMEIQSNISNLSQLVFETYTDVKNDIQTTNFTLHSDITYIQNQMYLKFQQASEQNQQTQSIMNGFQNENQNKLNNLSSLINNVQADISNQFVTTQNQITDLKSYVGTNFDQVDTSISAINSQNQQIVTQLNSIQGLINENEKYSKNNFTQTQALITDLKSYVGTQITQSVANTNTGIGNLQATLNSMNSVIQSMKSKIDSMGSGSSGSMTSQQYNCLMTATVNKMYNGYYCAYTQQA</sequence>
<dbReference type="EMBL" id="CAXDID020000130">
    <property type="protein sequence ID" value="CAL6035049.1"/>
    <property type="molecule type" value="Genomic_DNA"/>
</dbReference>
<protein>
    <submittedName>
        <fullName evidence="3">Hypothetical_protein</fullName>
    </submittedName>
</protein>
<comment type="caution">
    <text evidence="2">The sequence shown here is derived from an EMBL/GenBank/DDBJ whole genome shotgun (WGS) entry which is preliminary data.</text>
</comment>
<dbReference type="AlphaFoldDB" id="A0AA86RGJ2"/>
<evidence type="ECO:0000313" key="1">
    <source>
        <dbReference type="EMBL" id="CAI9925566.1"/>
    </source>
</evidence>